<dbReference type="InterPro" id="IPR001750">
    <property type="entry name" value="ND/Mrp_TM"/>
</dbReference>
<dbReference type="GO" id="GO:0008137">
    <property type="term" value="F:NADH dehydrogenase (ubiquinone) activity"/>
    <property type="evidence" value="ECO:0007669"/>
    <property type="project" value="UniProtKB-UniRule"/>
</dbReference>
<dbReference type="EC" id="7.1.1.2" evidence="4 17"/>
<dbReference type="GeneID" id="26217974"/>
<evidence type="ECO:0000256" key="9">
    <source>
        <dbReference type="ARBA" id="ARBA00022967"/>
    </source>
</evidence>
<gene>
    <name evidence="19" type="primary">ND4</name>
</gene>
<keyword evidence="7 17" id="KW-0679">Respiratory chain</keyword>
<evidence type="ECO:0000256" key="13">
    <source>
        <dbReference type="ARBA" id="ARBA00023075"/>
    </source>
</evidence>
<feature type="transmembrane region" description="Helical" evidence="17">
    <location>
        <begin position="110"/>
        <end position="132"/>
    </location>
</feature>
<geneLocation type="mitochondrion" evidence="19"/>
<accession>A0A0N6WAJ2</accession>
<dbReference type="PANTHER" id="PTHR43507:SF20">
    <property type="entry name" value="NADH-UBIQUINONE OXIDOREDUCTASE CHAIN 4"/>
    <property type="match status" value="1"/>
</dbReference>
<evidence type="ECO:0000256" key="11">
    <source>
        <dbReference type="ARBA" id="ARBA00022989"/>
    </source>
</evidence>
<organism evidence="19">
    <name type="scientific">Cypridopsis vidua</name>
    <dbReference type="NCBI Taxonomy" id="230730"/>
    <lineage>
        <taxon>Eukaryota</taxon>
        <taxon>Metazoa</taxon>
        <taxon>Ecdysozoa</taxon>
        <taxon>Arthropoda</taxon>
        <taxon>Crustacea</taxon>
        <taxon>Oligostraca</taxon>
        <taxon>Ostracoda</taxon>
        <taxon>Podocopa</taxon>
        <taxon>Podocopida</taxon>
        <taxon>Cypridocopina</taxon>
        <taxon>Cypridoidea</taxon>
        <taxon>Cyprididae</taxon>
        <taxon>Cypridopsis</taxon>
    </lineage>
</organism>
<evidence type="ECO:0000256" key="6">
    <source>
        <dbReference type="ARBA" id="ARBA00022448"/>
    </source>
</evidence>
<dbReference type="AlphaFoldDB" id="A0A0N6WAJ2"/>
<reference evidence="19" key="1">
    <citation type="submission" date="2014-10" db="EMBL/GenBank/DDBJ databases">
        <title>Sequencing of complete mitochondrial genome of Cypridopsis vidua.</title>
        <authorList>
            <person name="Ma X."/>
        </authorList>
    </citation>
    <scope>NUCLEOTIDE SEQUENCE</scope>
</reference>
<comment type="function">
    <text evidence="1">Core subunit of the mitochondrial membrane respiratory chain NADH dehydrogenase (Complex I) that is believed to belong to the minimal assembly required for catalysis. Complex I functions in the transfer of electrons from NADH to the respiratory chain. The immediate electron acceptor for the enzyme is believed to be ubiquinone.</text>
</comment>
<evidence type="ECO:0000256" key="15">
    <source>
        <dbReference type="ARBA" id="ARBA00023136"/>
    </source>
</evidence>
<evidence type="ECO:0000256" key="16">
    <source>
        <dbReference type="ARBA" id="ARBA00049551"/>
    </source>
</evidence>
<proteinExistence type="inferred from homology"/>
<feature type="transmembrane region" description="Helical" evidence="17">
    <location>
        <begin position="424"/>
        <end position="442"/>
    </location>
</feature>
<feature type="transmembrane region" description="Helical" evidence="17">
    <location>
        <begin position="55"/>
        <end position="74"/>
    </location>
</feature>
<dbReference type="RefSeq" id="YP_009179471.1">
    <property type="nucleotide sequence ID" value="NC_028407.1"/>
</dbReference>
<protein>
    <recommendedName>
        <fullName evidence="5 17">NADH-ubiquinone oxidoreductase chain 4</fullName>
        <ecNumber evidence="4 17">7.1.1.2</ecNumber>
    </recommendedName>
</protein>
<evidence type="ECO:0000256" key="14">
    <source>
        <dbReference type="ARBA" id="ARBA00023128"/>
    </source>
</evidence>
<feature type="transmembrane region" description="Helical" evidence="17">
    <location>
        <begin position="304"/>
        <end position="325"/>
    </location>
</feature>
<evidence type="ECO:0000256" key="3">
    <source>
        <dbReference type="ARBA" id="ARBA00009025"/>
    </source>
</evidence>
<dbReference type="GO" id="GO:0042773">
    <property type="term" value="P:ATP synthesis coupled electron transport"/>
    <property type="evidence" value="ECO:0007669"/>
    <property type="project" value="InterPro"/>
</dbReference>
<feature type="transmembrane region" description="Helical" evidence="17">
    <location>
        <begin position="139"/>
        <end position="161"/>
    </location>
</feature>
<keyword evidence="15 17" id="KW-0472">Membrane</keyword>
<dbReference type="GO" id="GO:0015990">
    <property type="term" value="P:electron transport coupled proton transport"/>
    <property type="evidence" value="ECO:0007669"/>
    <property type="project" value="TreeGrafter"/>
</dbReference>
<keyword evidence="14 17" id="KW-0496">Mitochondrion</keyword>
<keyword evidence="8 17" id="KW-0812">Transmembrane</keyword>
<evidence type="ECO:0000256" key="10">
    <source>
        <dbReference type="ARBA" id="ARBA00022982"/>
    </source>
</evidence>
<feature type="transmembrane region" description="Helical" evidence="17">
    <location>
        <begin position="276"/>
        <end position="298"/>
    </location>
</feature>
<keyword evidence="13 17" id="KW-0830">Ubiquinone</keyword>
<feature type="transmembrane region" description="Helical" evidence="17">
    <location>
        <begin position="86"/>
        <end position="104"/>
    </location>
</feature>
<dbReference type="InterPro" id="IPR003918">
    <property type="entry name" value="NADH_UbQ_OxRdtase"/>
</dbReference>
<evidence type="ECO:0000256" key="1">
    <source>
        <dbReference type="ARBA" id="ARBA00003257"/>
    </source>
</evidence>
<dbReference type="GO" id="GO:0003954">
    <property type="term" value="F:NADH dehydrogenase activity"/>
    <property type="evidence" value="ECO:0007669"/>
    <property type="project" value="TreeGrafter"/>
</dbReference>
<dbReference type="EMBL" id="KP063117">
    <property type="protein sequence ID" value="AJY78610.1"/>
    <property type="molecule type" value="Genomic_DNA"/>
</dbReference>
<keyword evidence="11 17" id="KW-1133">Transmembrane helix</keyword>
<feature type="transmembrane region" description="Helical" evidence="17">
    <location>
        <begin position="214"/>
        <end position="235"/>
    </location>
</feature>
<evidence type="ECO:0000256" key="4">
    <source>
        <dbReference type="ARBA" id="ARBA00012944"/>
    </source>
</evidence>
<dbReference type="GO" id="GO:0048039">
    <property type="term" value="F:ubiquinone binding"/>
    <property type="evidence" value="ECO:0007669"/>
    <property type="project" value="TreeGrafter"/>
</dbReference>
<feature type="domain" description="NADH:quinone oxidoreductase/Mrp antiporter transmembrane" evidence="18">
    <location>
        <begin position="108"/>
        <end position="388"/>
    </location>
</feature>
<comment type="function">
    <text evidence="17">Core subunit of the mitochondrial membrane respiratory chain NADH dehydrogenase (Complex I) which catalyzes electron transfer from NADH through the respiratory chain, using ubiquinone as an electron acceptor. Essential for the catalytic activity and assembly of complex I.</text>
</comment>
<evidence type="ECO:0000256" key="12">
    <source>
        <dbReference type="ARBA" id="ARBA00023027"/>
    </source>
</evidence>
<evidence type="ECO:0000256" key="2">
    <source>
        <dbReference type="ARBA" id="ARBA00004225"/>
    </source>
</evidence>
<keyword evidence="12 17" id="KW-0520">NAD</keyword>
<comment type="subcellular location">
    <subcellularLocation>
        <location evidence="2 17">Mitochondrion membrane</location>
        <topology evidence="2 17">Multi-pass membrane protein</topology>
    </subcellularLocation>
</comment>
<evidence type="ECO:0000259" key="18">
    <source>
        <dbReference type="Pfam" id="PF00361"/>
    </source>
</evidence>
<feature type="transmembrane region" description="Helical" evidence="17">
    <location>
        <begin position="376"/>
        <end position="403"/>
    </location>
</feature>
<keyword evidence="10 17" id="KW-0249">Electron transport</keyword>
<name>A0A0N6WAJ2_9CRUS</name>
<sequence>MMMMALSVVIMLFFMKMSYYMVELVLILLALKFFWVLMNLKVNFYLLNDLFFVDWLNLLLMFLTLVVIFLLLSASYTSIIFFKKNLLLFCLVNIIMCLFLILSFLSIKLIFFYVFFEASLIPIFLLIMGWGYQPERLQAAIYMLFYTLLASLPLLLIILMMQNLFSYFSLNEFILESSKSMINLLIMFFMILAFLVKLPMFFFHLWLPKAHVEAPVAGSMILAGVMLKLGSFGLWRVLSSIVKVFNLYSYWLVVLGLIGGLLVSFVCFIQVDMKSLVAYSSVVHMGILLSGVSSLSFIGFEGALALMLGHGIVSSGLFYLVGVNYDRVHSRSLMINKGMMILFPSMTIMWFILSVFNISAPPSVSLFGEILLSSSVLFYSSILFWGLMLMNFMGMVFTFYLYAQTQQGKTMNNISCLMNISLRELYIGFFHSMSMMLLILVFW</sequence>
<dbReference type="Pfam" id="PF00361">
    <property type="entry name" value="Proton_antipo_M"/>
    <property type="match status" value="1"/>
</dbReference>
<evidence type="ECO:0000313" key="19">
    <source>
        <dbReference type="EMBL" id="AJY78610.1"/>
    </source>
</evidence>
<feature type="transmembrane region" description="Helical" evidence="17">
    <location>
        <begin position="247"/>
        <end position="269"/>
    </location>
</feature>
<evidence type="ECO:0000256" key="17">
    <source>
        <dbReference type="RuleBase" id="RU003297"/>
    </source>
</evidence>
<comment type="similarity">
    <text evidence="3 17">Belongs to the complex I subunit 4 family.</text>
</comment>
<feature type="transmembrane region" description="Helical" evidence="17">
    <location>
        <begin position="181"/>
        <end position="207"/>
    </location>
</feature>
<dbReference type="GO" id="GO:0031966">
    <property type="term" value="C:mitochondrial membrane"/>
    <property type="evidence" value="ECO:0007669"/>
    <property type="project" value="UniProtKB-SubCell"/>
</dbReference>
<dbReference type="PRINTS" id="PR01437">
    <property type="entry name" value="NUOXDRDTASE4"/>
</dbReference>
<evidence type="ECO:0000256" key="5">
    <source>
        <dbReference type="ARBA" id="ARBA00021006"/>
    </source>
</evidence>
<evidence type="ECO:0000256" key="7">
    <source>
        <dbReference type="ARBA" id="ARBA00022660"/>
    </source>
</evidence>
<keyword evidence="9" id="KW-1278">Translocase</keyword>
<feature type="transmembrane region" description="Helical" evidence="17">
    <location>
        <begin position="337"/>
        <end position="356"/>
    </location>
</feature>
<dbReference type="PANTHER" id="PTHR43507">
    <property type="entry name" value="NADH-UBIQUINONE OXIDOREDUCTASE CHAIN 4"/>
    <property type="match status" value="1"/>
</dbReference>
<comment type="catalytic activity">
    <reaction evidence="16 17">
        <text>a ubiquinone + NADH + 5 H(+)(in) = a ubiquinol + NAD(+) + 4 H(+)(out)</text>
        <dbReference type="Rhea" id="RHEA:29091"/>
        <dbReference type="Rhea" id="RHEA-COMP:9565"/>
        <dbReference type="Rhea" id="RHEA-COMP:9566"/>
        <dbReference type="ChEBI" id="CHEBI:15378"/>
        <dbReference type="ChEBI" id="CHEBI:16389"/>
        <dbReference type="ChEBI" id="CHEBI:17976"/>
        <dbReference type="ChEBI" id="CHEBI:57540"/>
        <dbReference type="ChEBI" id="CHEBI:57945"/>
        <dbReference type="EC" id="7.1.1.2"/>
    </reaction>
</comment>
<keyword evidence="6 17" id="KW-0813">Transport</keyword>
<evidence type="ECO:0000256" key="8">
    <source>
        <dbReference type="ARBA" id="ARBA00022692"/>
    </source>
</evidence>
<dbReference type="CTD" id="4538"/>